<proteinExistence type="predicted"/>
<accession>A0ACC2T3R8</accession>
<organism evidence="1 2">
    <name type="scientific">Entomophthora muscae</name>
    <dbReference type="NCBI Taxonomy" id="34485"/>
    <lineage>
        <taxon>Eukaryota</taxon>
        <taxon>Fungi</taxon>
        <taxon>Fungi incertae sedis</taxon>
        <taxon>Zoopagomycota</taxon>
        <taxon>Entomophthoromycotina</taxon>
        <taxon>Entomophthoromycetes</taxon>
        <taxon>Entomophthorales</taxon>
        <taxon>Entomophthoraceae</taxon>
        <taxon>Entomophthora</taxon>
    </lineage>
</organism>
<keyword evidence="2" id="KW-1185">Reference proteome</keyword>
<dbReference type="Proteomes" id="UP001165960">
    <property type="component" value="Unassembled WGS sequence"/>
</dbReference>
<comment type="caution">
    <text evidence="1">The sequence shown here is derived from an EMBL/GenBank/DDBJ whole genome shotgun (WGS) entry which is preliminary data.</text>
</comment>
<name>A0ACC2T3R8_9FUNG</name>
<evidence type="ECO:0000313" key="2">
    <source>
        <dbReference type="Proteomes" id="UP001165960"/>
    </source>
</evidence>
<protein>
    <submittedName>
        <fullName evidence="1">Uncharacterized protein</fullName>
    </submittedName>
</protein>
<evidence type="ECO:0000313" key="1">
    <source>
        <dbReference type="EMBL" id="KAJ9069250.1"/>
    </source>
</evidence>
<sequence length="343" mass="38391">MQCEDFPRNVFWMLFYLLLVVPGSVLAVPDIHTLHEGKFKVDFACENEDSVCDGFKETVKHVSKLFENALNLKKEIYAQIAVGSFSGENVADTILGSTELEYDPIEKARGRLVPKALCKQIGTCSNDDQADFTVFINKDQPFYFASDFGEKEVGSSAIDTLAHEFLHGMGFSDCIISGFCNANVVPFFKKSAGHYENTATIKFFSSSFVDHIPLGDATSDKAQLTDYHLDIAKQIEDKVTKRGKLYFKTLKGNEVLLDTKGEFTPGKSISHLDLGYKLTREELMIKNTGFGKGIHNMEFDRWLTSPFGPLTLEILETIGYQLNPKPLYDKSLLGLKKQIKNSS</sequence>
<dbReference type="EMBL" id="QTSX02003645">
    <property type="protein sequence ID" value="KAJ9069250.1"/>
    <property type="molecule type" value="Genomic_DNA"/>
</dbReference>
<reference evidence="1" key="1">
    <citation type="submission" date="2022-04" db="EMBL/GenBank/DDBJ databases">
        <title>Genome of the entomopathogenic fungus Entomophthora muscae.</title>
        <authorList>
            <person name="Elya C."/>
            <person name="Lovett B.R."/>
            <person name="Lee E."/>
            <person name="Macias A.M."/>
            <person name="Hajek A.E."/>
            <person name="De Bivort B.L."/>
            <person name="Kasson M.T."/>
            <person name="De Fine Licht H.H."/>
            <person name="Stajich J.E."/>
        </authorList>
    </citation>
    <scope>NUCLEOTIDE SEQUENCE</scope>
    <source>
        <strain evidence="1">Berkeley</strain>
    </source>
</reference>
<gene>
    <name evidence="1" type="ORF">DSO57_1020337</name>
</gene>